<name>A0A974CQH8_XENLA</name>
<gene>
    <name evidence="1" type="ORF">XELAEV_18032115mg</name>
</gene>
<evidence type="ECO:0000313" key="1">
    <source>
        <dbReference type="EMBL" id="OCT76911.1"/>
    </source>
</evidence>
<evidence type="ECO:0000313" key="2">
    <source>
        <dbReference type="Proteomes" id="UP000694892"/>
    </source>
</evidence>
<dbReference type="AlphaFoldDB" id="A0A974CQH8"/>
<proteinExistence type="predicted"/>
<protein>
    <submittedName>
        <fullName evidence="1">Uncharacterized protein</fullName>
    </submittedName>
</protein>
<dbReference type="Proteomes" id="UP000694892">
    <property type="component" value="Chromosome 6L"/>
</dbReference>
<accession>A0A974CQH8</accession>
<sequence>MVCHCLGQLGIFSCHCEEHSSLSVQMTWSAAGNYENSHSGGKQIFKFQSNSSSIWLKNSASRQALVTHIHQACLSCGPPAGTELQAS</sequence>
<organism evidence="1 2">
    <name type="scientific">Xenopus laevis</name>
    <name type="common">African clawed frog</name>
    <dbReference type="NCBI Taxonomy" id="8355"/>
    <lineage>
        <taxon>Eukaryota</taxon>
        <taxon>Metazoa</taxon>
        <taxon>Chordata</taxon>
        <taxon>Craniata</taxon>
        <taxon>Vertebrata</taxon>
        <taxon>Euteleostomi</taxon>
        <taxon>Amphibia</taxon>
        <taxon>Batrachia</taxon>
        <taxon>Anura</taxon>
        <taxon>Pipoidea</taxon>
        <taxon>Pipidae</taxon>
        <taxon>Xenopodinae</taxon>
        <taxon>Xenopus</taxon>
        <taxon>Xenopus</taxon>
    </lineage>
</organism>
<reference evidence="2" key="1">
    <citation type="journal article" date="2016" name="Nature">
        <title>Genome evolution in the allotetraploid frog Xenopus laevis.</title>
        <authorList>
            <person name="Session A.M."/>
            <person name="Uno Y."/>
            <person name="Kwon T."/>
            <person name="Chapman J.A."/>
            <person name="Toyoda A."/>
            <person name="Takahashi S."/>
            <person name="Fukui A."/>
            <person name="Hikosaka A."/>
            <person name="Suzuki A."/>
            <person name="Kondo M."/>
            <person name="van Heeringen S.J."/>
            <person name="Quigley I."/>
            <person name="Heinz S."/>
            <person name="Ogino H."/>
            <person name="Ochi H."/>
            <person name="Hellsten U."/>
            <person name="Lyons J.B."/>
            <person name="Simakov O."/>
            <person name="Putnam N."/>
            <person name="Stites J."/>
            <person name="Kuroki Y."/>
            <person name="Tanaka T."/>
            <person name="Michiue T."/>
            <person name="Watanabe M."/>
            <person name="Bogdanovic O."/>
            <person name="Lister R."/>
            <person name="Georgiou G."/>
            <person name="Paranjpe S.S."/>
            <person name="van Kruijsbergen I."/>
            <person name="Shu S."/>
            <person name="Carlson J."/>
            <person name="Kinoshita T."/>
            <person name="Ohta Y."/>
            <person name="Mawaribuchi S."/>
            <person name="Jenkins J."/>
            <person name="Grimwood J."/>
            <person name="Schmutz J."/>
            <person name="Mitros T."/>
            <person name="Mozaffari S.V."/>
            <person name="Suzuki Y."/>
            <person name="Haramoto Y."/>
            <person name="Yamamoto T.S."/>
            <person name="Takagi C."/>
            <person name="Heald R."/>
            <person name="Miller K."/>
            <person name="Haudenschild C."/>
            <person name="Kitzman J."/>
            <person name="Nakayama T."/>
            <person name="Izutsu Y."/>
            <person name="Robert J."/>
            <person name="Fortriede J."/>
            <person name="Burns K."/>
            <person name="Lotay V."/>
            <person name="Karimi K."/>
            <person name="Yasuoka Y."/>
            <person name="Dichmann D.S."/>
            <person name="Flajnik M.F."/>
            <person name="Houston D.W."/>
            <person name="Shendure J."/>
            <person name="DuPasquier L."/>
            <person name="Vize P.D."/>
            <person name="Zorn A.M."/>
            <person name="Ito M."/>
            <person name="Marcotte E.M."/>
            <person name="Wallingford J.B."/>
            <person name="Ito Y."/>
            <person name="Asashima M."/>
            <person name="Ueno N."/>
            <person name="Matsuda Y."/>
            <person name="Veenstra G.J."/>
            <person name="Fujiyama A."/>
            <person name="Harland R.M."/>
            <person name="Taira M."/>
            <person name="Rokhsar D.S."/>
        </authorList>
    </citation>
    <scope>NUCLEOTIDE SEQUENCE [LARGE SCALE GENOMIC DNA]</scope>
    <source>
        <strain evidence="2">J</strain>
    </source>
</reference>
<dbReference type="EMBL" id="CM004476">
    <property type="protein sequence ID" value="OCT76911.1"/>
    <property type="molecule type" value="Genomic_DNA"/>
</dbReference>